<feature type="region of interest" description="Disordered" evidence="1">
    <location>
        <begin position="130"/>
        <end position="215"/>
    </location>
</feature>
<feature type="compositionally biased region" description="Basic and acidic residues" evidence="1">
    <location>
        <begin position="1030"/>
        <end position="1042"/>
    </location>
</feature>
<organism evidence="2 3">
    <name type="scientific">Popillia japonica</name>
    <name type="common">Japanese beetle</name>
    <dbReference type="NCBI Taxonomy" id="7064"/>
    <lineage>
        <taxon>Eukaryota</taxon>
        <taxon>Metazoa</taxon>
        <taxon>Ecdysozoa</taxon>
        <taxon>Arthropoda</taxon>
        <taxon>Hexapoda</taxon>
        <taxon>Insecta</taxon>
        <taxon>Pterygota</taxon>
        <taxon>Neoptera</taxon>
        <taxon>Endopterygota</taxon>
        <taxon>Coleoptera</taxon>
        <taxon>Polyphaga</taxon>
        <taxon>Scarabaeiformia</taxon>
        <taxon>Scarabaeidae</taxon>
        <taxon>Rutelinae</taxon>
        <taxon>Popillia</taxon>
    </lineage>
</organism>
<feature type="compositionally biased region" description="Polar residues" evidence="1">
    <location>
        <begin position="805"/>
        <end position="824"/>
    </location>
</feature>
<feature type="region of interest" description="Disordered" evidence="1">
    <location>
        <begin position="1017"/>
        <end position="1058"/>
    </location>
</feature>
<feature type="compositionally biased region" description="Low complexity" evidence="1">
    <location>
        <begin position="446"/>
        <end position="456"/>
    </location>
</feature>
<feature type="compositionally biased region" description="Polar residues" evidence="1">
    <location>
        <begin position="169"/>
        <end position="183"/>
    </location>
</feature>
<reference evidence="2 3" key="1">
    <citation type="journal article" date="2024" name="BMC Genomics">
        <title>De novo assembly and annotation of Popillia japonica's genome with initial clues to its potential as an invasive pest.</title>
        <authorList>
            <person name="Cucini C."/>
            <person name="Boschi S."/>
            <person name="Funari R."/>
            <person name="Cardaioli E."/>
            <person name="Iannotti N."/>
            <person name="Marturano G."/>
            <person name="Paoli F."/>
            <person name="Bruttini M."/>
            <person name="Carapelli A."/>
            <person name="Frati F."/>
            <person name="Nardi F."/>
        </authorList>
    </citation>
    <scope>NUCLEOTIDE SEQUENCE [LARGE SCALE GENOMIC DNA]</scope>
    <source>
        <strain evidence="2">DMR45628</strain>
    </source>
</reference>
<keyword evidence="3" id="KW-1185">Reference proteome</keyword>
<accession>A0AAW1LX04</accession>
<feature type="compositionally biased region" description="Low complexity" evidence="1">
    <location>
        <begin position="974"/>
        <end position="983"/>
    </location>
</feature>
<gene>
    <name evidence="2" type="ORF">QE152_g9922</name>
</gene>
<sequence length="1058" mass="117663">MVIFLKVVTATVVGVPQDSGNSSNSKYEKDKSSKRKSNLNRSLTSEEVQPNDALDDAKSRRRRRRFFPPDVLQQTTSYSSCSNEDRLKSDTSYTAYNFSPLSSPITAISPTTIRISSKRSQLSIHMENARRSVTSPAVDSGKVIRSPRSSVSSSPKALTSKPENFHHPSPSNYSTALTNGTTTNKEHIKRKHNETLSNRLSPIKKVPPNISSERTTEKYVCKNEKLQELLDLTKQTLARVEKLTSKSKPPLKKPPDPKHRAASRNKSSSESGTDTKEKVKKVDYKSLVIDDKPQNHSILKKKSVEEHESIVHHPSPSLPVSILKRKVSQDDCKASTSSTHTPPVTFSPSVVEPSSNSRKQGILKKRRSLDESQVMRHRSCSPDVDNKSDSRSILKNQRRSSLEEITRNRSPDLQIQGILKRKPTRNDDEPENSLNSPQSILKRRSGANSAGSSSGNQHVSITTAVILAAAGGAEMILEPNDHVKPILKKKSIEEQSSNDTPCETLKPILKKKSSTDTDDTEDKPKPILKSSKGLSELSDNESVRYTYRNTFQHSNDSSSECEVKPILKQSNSTEETSRLRLSFHTDDDNNEDLVGTRIRSRRSEPICTELSSNASKLDLEPDRELRRPRPISVSELVMNFEKTTIPSTGAIPKKSSLKRNDRSRTQPVTFNEIEASLSFVQNPSDDFIKTSLSSNVTRKIESSAQSLFDLTTSSSLDNDSRVSLLTTSITNISIDSGVGKMSSDSAFQSLGDGLELEDEETPPPSMPLSPIKLDATRLQMKAIVEEAKKTRLGKGSTGIEKYRNRQSANSSTKTSTQRYSTQPITFDEVLEASKLSKDTESEKDEADPSKLSLSERIKMFNTKVSETNFLKRDGPKRRQTRFQTQPVTSEEVKSARCVSPDNKALDHEYPSFAERKGILKSKLESCGVFKHPYEQHPRSALKHSESLKLTTDRLSPKPILKPESADFTYDEGISSNDSSSDSESGLRKTKYIASDNEISSRDDEVFNTRFAHVNIEKSPKSSSVSCSETHTSDESSGGREIRSIIGGDSASKRRQRDK</sequence>
<protein>
    <submittedName>
        <fullName evidence="2">Uncharacterized protein</fullName>
    </submittedName>
</protein>
<feature type="region of interest" description="Disordered" evidence="1">
    <location>
        <begin position="329"/>
        <end position="456"/>
    </location>
</feature>
<dbReference type="AlphaFoldDB" id="A0AAW1LX04"/>
<feature type="region of interest" description="Disordered" evidence="1">
    <location>
        <begin position="874"/>
        <end position="895"/>
    </location>
</feature>
<feature type="region of interest" description="Disordered" evidence="1">
    <location>
        <begin position="491"/>
        <end position="541"/>
    </location>
</feature>
<dbReference type="Proteomes" id="UP001458880">
    <property type="component" value="Unassembled WGS sequence"/>
</dbReference>
<feature type="region of interest" description="Disordered" evidence="1">
    <location>
        <begin position="793"/>
        <end position="825"/>
    </location>
</feature>
<feature type="region of interest" description="Disordered" evidence="1">
    <location>
        <begin position="934"/>
        <end position="998"/>
    </location>
</feature>
<feature type="compositionally biased region" description="Low complexity" evidence="1">
    <location>
        <begin position="1020"/>
        <end position="1029"/>
    </location>
</feature>
<feature type="compositionally biased region" description="Basic and acidic residues" evidence="1">
    <location>
        <begin position="400"/>
        <end position="410"/>
    </location>
</feature>
<proteinExistence type="predicted"/>
<comment type="caution">
    <text evidence="2">The sequence shown here is derived from an EMBL/GenBank/DDBJ whole genome shotgun (WGS) entry which is preliminary data.</text>
</comment>
<feature type="compositionally biased region" description="Basic and acidic residues" evidence="1">
    <location>
        <begin position="934"/>
        <end position="955"/>
    </location>
</feature>
<name>A0AAW1LX04_POPJA</name>
<feature type="compositionally biased region" description="Low complexity" evidence="1">
    <location>
        <begin position="146"/>
        <end position="155"/>
    </location>
</feature>
<feature type="compositionally biased region" description="Polar residues" evidence="1">
    <location>
        <begin position="334"/>
        <end position="359"/>
    </location>
</feature>
<feature type="compositionally biased region" description="Polar residues" evidence="1">
    <location>
        <begin position="72"/>
        <end position="82"/>
    </location>
</feature>
<dbReference type="EMBL" id="JASPKY010000087">
    <property type="protein sequence ID" value="KAK9738382.1"/>
    <property type="molecule type" value="Genomic_DNA"/>
</dbReference>
<evidence type="ECO:0000313" key="3">
    <source>
        <dbReference type="Proteomes" id="UP001458880"/>
    </source>
</evidence>
<evidence type="ECO:0000256" key="1">
    <source>
        <dbReference type="SAM" id="MobiDB-lite"/>
    </source>
</evidence>
<evidence type="ECO:0000313" key="2">
    <source>
        <dbReference type="EMBL" id="KAK9738382.1"/>
    </source>
</evidence>
<feature type="region of interest" description="Disordered" evidence="1">
    <location>
        <begin position="240"/>
        <end position="279"/>
    </location>
</feature>
<feature type="region of interest" description="Disordered" evidence="1">
    <location>
        <begin position="15"/>
        <end position="86"/>
    </location>
</feature>